<dbReference type="Pfam" id="PF08327">
    <property type="entry name" value="AHSA1"/>
    <property type="match status" value="1"/>
</dbReference>
<dbReference type="InterPro" id="IPR013538">
    <property type="entry name" value="ASHA1/2-like_C"/>
</dbReference>
<sequence length="173" mass="19375">MTNPDSSVDFVLTRVFNAPRELVFKTMIDTEHLQKWWGPQGCTIEVIRHEPQAGGVFHYCMRFGPGVEMYGKFDYREITPPERLVFVNGFADAQGNRIHHAMSPTWPLEVLNTSTLTEADGKTTLSLHSTPVNASAIEIETFKSGHASMQQGFGGMYDEYEKYLATVVKAAQA</sequence>
<dbReference type="InterPro" id="IPR023393">
    <property type="entry name" value="START-like_dom_sf"/>
</dbReference>
<dbReference type="Gene3D" id="3.30.530.20">
    <property type="match status" value="1"/>
</dbReference>
<dbReference type="EMBL" id="CP024608">
    <property type="protein sequence ID" value="ATQ77621.1"/>
    <property type="molecule type" value="Genomic_DNA"/>
</dbReference>
<comment type="similarity">
    <text evidence="1">Belongs to the AHA1 family.</text>
</comment>
<evidence type="ECO:0000256" key="1">
    <source>
        <dbReference type="ARBA" id="ARBA00006817"/>
    </source>
</evidence>
<evidence type="ECO:0000313" key="4">
    <source>
        <dbReference type="Proteomes" id="UP000229897"/>
    </source>
</evidence>
<proteinExistence type="inferred from homology"/>
<dbReference type="OrthoDB" id="9805228at2"/>
<accession>A0A2D2DRL8</accession>
<dbReference type="Proteomes" id="UP000229897">
    <property type="component" value="Chromosome"/>
</dbReference>
<name>A0A2D2DRL8_9BURK</name>
<dbReference type="KEGG" id="mass:CR152_26290"/>
<protein>
    <submittedName>
        <fullName evidence="3">Polyketide cyclase</fullName>
    </submittedName>
</protein>
<dbReference type="CDD" id="cd07814">
    <property type="entry name" value="SRPBCC_CalC_Aha1-like"/>
    <property type="match status" value="1"/>
</dbReference>
<feature type="domain" description="Activator of Hsp90 ATPase homologue 1/2-like C-terminal" evidence="2">
    <location>
        <begin position="17"/>
        <end position="164"/>
    </location>
</feature>
<dbReference type="AlphaFoldDB" id="A0A2D2DRL8"/>
<reference evidence="3" key="1">
    <citation type="submission" date="2017-10" db="EMBL/GenBank/DDBJ databases">
        <title>Massilia psychrophilum sp. nov., a novel purple-pigmented bacterium isolated from Tianshan glacier, Xinjiang Municipality, China.</title>
        <authorList>
            <person name="Wang H."/>
        </authorList>
    </citation>
    <scope>NUCLEOTIDE SEQUENCE [LARGE SCALE GENOMIC DNA]</scope>
    <source>
        <strain evidence="3">B2</strain>
    </source>
</reference>
<gene>
    <name evidence="3" type="ORF">CR152_26290</name>
</gene>
<keyword evidence="4" id="KW-1185">Reference proteome</keyword>
<evidence type="ECO:0000259" key="2">
    <source>
        <dbReference type="Pfam" id="PF08327"/>
    </source>
</evidence>
<dbReference type="RefSeq" id="WP_099879967.1">
    <property type="nucleotide sequence ID" value="NZ_CP024608.1"/>
</dbReference>
<evidence type="ECO:0000313" key="3">
    <source>
        <dbReference type="EMBL" id="ATQ77621.1"/>
    </source>
</evidence>
<organism evidence="3 4">
    <name type="scientific">Massilia violaceinigra</name>
    <dbReference type="NCBI Taxonomy" id="2045208"/>
    <lineage>
        <taxon>Bacteria</taxon>
        <taxon>Pseudomonadati</taxon>
        <taxon>Pseudomonadota</taxon>
        <taxon>Betaproteobacteria</taxon>
        <taxon>Burkholderiales</taxon>
        <taxon>Oxalobacteraceae</taxon>
        <taxon>Telluria group</taxon>
        <taxon>Massilia</taxon>
    </lineage>
</organism>
<dbReference type="SUPFAM" id="SSF55961">
    <property type="entry name" value="Bet v1-like"/>
    <property type="match status" value="1"/>
</dbReference>